<keyword evidence="2" id="KW-0378">Hydrolase</keyword>
<evidence type="ECO:0000256" key="3">
    <source>
        <dbReference type="ARBA" id="ARBA00023295"/>
    </source>
</evidence>
<sequence length="456" mass="53068">MAPWAAVVVWLLAESAWCASHLKFPSGFKFGAATSAYQVEGAWNTSGKTPSTWDTLTHNRPQLITDGSSGDVACDSYHQWKDDIQIASELGLDFYRFSISWPRLMPTSFPDEINEDGRRYYDNLINGLLDKGIEPIITMYHWDLPQRLQDHGGWSNPLIVEWFEEYARVLYKLFGDRVKNWVTINEPFTICTIGYAIGAFSSGVHDPEVGTYLCIKNVVMAHAKAWRLYDKEYRKQFKGRVGISHQLFYLHPTSEEDEEIASLAHEHYVRAYDFYGFNYYTSRKIRRRRDGESLGQLSPMRNIKELDAILEVDRGWDRAACFWFYVYPEGIRKLLSWVKNQYGDVEIVITENGYSTKPESGSNDYDRIKYYRDHLEQVLLAIHEDKVNITGYTAWSLIDNFEWNDGYTTKFGLYEVNFDDPNRQRTPRASAKYYKNVIQTNNIEIPKKFSTITDEL</sequence>
<dbReference type="PROSITE" id="PS00653">
    <property type="entry name" value="GLYCOSYL_HYDROL_F1_2"/>
    <property type="match status" value="1"/>
</dbReference>
<keyword evidence="5" id="KW-0732">Signal</keyword>
<dbReference type="OrthoDB" id="65569at2759"/>
<evidence type="ECO:0000256" key="5">
    <source>
        <dbReference type="SAM" id="SignalP"/>
    </source>
</evidence>
<dbReference type="EMBL" id="CAKXAJ010026285">
    <property type="protein sequence ID" value="CAH2265649.1"/>
    <property type="molecule type" value="Genomic_DNA"/>
</dbReference>
<feature type="signal peptide" evidence="5">
    <location>
        <begin position="1"/>
        <end position="18"/>
    </location>
</feature>
<keyword evidence="7" id="KW-1185">Reference proteome</keyword>
<protein>
    <submittedName>
        <fullName evidence="6">Jg15733 protein</fullName>
    </submittedName>
</protein>
<evidence type="ECO:0000256" key="1">
    <source>
        <dbReference type="ARBA" id="ARBA00010838"/>
    </source>
</evidence>
<dbReference type="PANTHER" id="PTHR10353:SF36">
    <property type="entry name" value="LP05116P"/>
    <property type="match status" value="1"/>
</dbReference>
<dbReference type="InterPro" id="IPR017853">
    <property type="entry name" value="GH"/>
</dbReference>
<dbReference type="Pfam" id="PF00232">
    <property type="entry name" value="Glyco_hydro_1"/>
    <property type="match status" value="2"/>
</dbReference>
<dbReference type="InterPro" id="IPR001360">
    <property type="entry name" value="Glyco_hydro_1"/>
</dbReference>
<dbReference type="PANTHER" id="PTHR10353">
    <property type="entry name" value="GLYCOSYL HYDROLASE"/>
    <property type="match status" value="1"/>
</dbReference>
<dbReference type="GO" id="GO:0005975">
    <property type="term" value="P:carbohydrate metabolic process"/>
    <property type="evidence" value="ECO:0007669"/>
    <property type="project" value="InterPro"/>
</dbReference>
<dbReference type="Proteomes" id="UP000838756">
    <property type="component" value="Unassembled WGS sequence"/>
</dbReference>
<keyword evidence="3" id="KW-0326">Glycosidase</keyword>
<dbReference type="AlphaFoldDB" id="A0A8S4SM92"/>
<dbReference type="PRINTS" id="PR00131">
    <property type="entry name" value="GLHYDRLASE1"/>
</dbReference>
<name>A0A8S4SM92_9NEOP</name>
<accession>A0A8S4SM92</accession>
<feature type="chain" id="PRO_5035939154" evidence="5">
    <location>
        <begin position="19"/>
        <end position="456"/>
    </location>
</feature>
<dbReference type="InterPro" id="IPR033132">
    <property type="entry name" value="GH_1_N_CS"/>
</dbReference>
<dbReference type="SUPFAM" id="SSF51445">
    <property type="entry name" value="(Trans)glycosidases"/>
    <property type="match status" value="1"/>
</dbReference>
<organism evidence="6 7">
    <name type="scientific">Pararge aegeria aegeria</name>
    <dbReference type="NCBI Taxonomy" id="348720"/>
    <lineage>
        <taxon>Eukaryota</taxon>
        <taxon>Metazoa</taxon>
        <taxon>Ecdysozoa</taxon>
        <taxon>Arthropoda</taxon>
        <taxon>Hexapoda</taxon>
        <taxon>Insecta</taxon>
        <taxon>Pterygota</taxon>
        <taxon>Neoptera</taxon>
        <taxon>Endopterygota</taxon>
        <taxon>Lepidoptera</taxon>
        <taxon>Glossata</taxon>
        <taxon>Ditrysia</taxon>
        <taxon>Papilionoidea</taxon>
        <taxon>Nymphalidae</taxon>
        <taxon>Satyrinae</taxon>
        <taxon>Satyrini</taxon>
        <taxon>Parargina</taxon>
        <taxon>Pararge</taxon>
    </lineage>
</organism>
<evidence type="ECO:0000256" key="2">
    <source>
        <dbReference type="ARBA" id="ARBA00022801"/>
    </source>
</evidence>
<reference evidence="6" key="1">
    <citation type="submission" date="2022-03" db="EMBL/GenBank/DDBJ databases">
        <authorList>
            <person name="Lindestad O."/>
        </authorList>
    </citation>
    <scope>NUCLEOTIDE SEQUENCE</scope>
</reference>
<proteinExistence type="inferred from homology"/>
<evidence type="ECO:0000313" key="7">
    <source>
        <dbReference type="Proteomes" id="UP000838756"/>
    </source>
</evidence>
<gene>
    <name evidence="6" type="primary">jg15733</name>
    <name evidence="6" type="ORF">PAEG_LOCUS24988</name>
</gene>
<dbReference type="Gene3D" id="3.20.20.80">
    <property type="entry name" value="Glycosidases"/>
    <property type="match status" value="2"/>
</dbReference>
<dbReference type="GO" id="GO:0008422">
    <property type="term" value="F:beta-glucosidase activity"/>
    <property type="evidence" value="ECO:0007669"/>
    <property type="project" value="TreeGrafter"/>
</dbReference>
<evidence type="ECO:0000256" key="4">
    <source>
        <dbReference type="RuleBase" id="RU003690"/>
    </source>
</evidence>
<comment type="caution">
    <text evidence="6">The sequence shown here is derived from an EMBL/GenBank/DDBJ whole genome shotgun (WGS) entry which is preliminary data.</text>
</comment>
<evidence type="ECO:0000313" key="6">
    <source>
        <dbReference type="EMBL" id="CAH2265649.1"/>
    </source>
</evidence>
<comment type="similarity">
    <text evidence="1 4">Belongs to the glycosyl hydrolase 1 family.</text>
</comment>